<proteinExistence type="predicted"/>
<dbReference type="Gene3D" id="6.20.20.10">
    <property type="match status" value="1"/>
</dbReference>
<evidence type="ECO:0000313" key="1">
    <source>
        <dbReference type="EMBL" id="QJA70561.1"/>
    </source>
</evidence>
<gene>
    <name evidence="1" type="ORF">MM415A03651_0006</name>
</gene>
<dbReference type="AlphaFoldDB" id="A0A6M3JNH2"/>
<sequence length="100" mass="11411">MLLKQEQVIYNNGHKFQAGYISNCFENSGVEYVEVRFSGGKSVVTLPHCVYPMKFFLSKVKDAEFEICHYCRGSGRIDPIENPPYKCDSCNGEGFYVRVP</sequence>
<dbReference type="EMBL" id="MT141803">
    <property type="protein sequence ID" value="QJA70561.1"/>
    <property type="molecule type" value="Genomic_DNA"/>
</dbReference>
<protein>
    <submittedName>
        <fullName evidence="1">Uncharacterized protein</fullName>
    </submittedName>
</protein>
<dbReference type="InterPro" id="IPR036410">
    <property type="entry name" value="HSP_DnaJ_Cys-rich_dom_sf"/>
</dbReference>
<accession>A0A6M3JNH2</accession>
<name>A0A6M3JNH2_9ZZZZ</name>
<reference evidence="1" key="1">
    <citation type="submission" date="2020-03" db="EMBL/GenBank/DDBJ databases">
        <title>The deep terrestrial virosphere.</title>
        <authorList>
            <person name="Holmfeldt K."/>
            <person name="Nilsson E."/>
            <person name="Simone D."/>
            <person name="Lopez-Fernandez M."/>
            <person name="Wu X."/>
            <person name="de Brujin I."/>
            <person name="Lundin D."/>
            <person name="Andersson A."/>
            <person name="Bertilsson S."/>
            <person name="Dopson M."/>
        </authorList>
    </citation>
    <scope>NUCLEOTIDE SEQUENCE</scope>
    <source>
        <strain evidence="1">MM415A03651</strain>
    </source>
</reference>
<dbReference type="SUPFAM" id="SSF57938">
    <property type="entry name" value="DnaJ/Hsp40 cysteine-rich domain"/>
    <property type="match status" value="1"/>
</dbReference>
<organism evidence="1">
    <name type="scientific">viral metagenome</name>
    <dbReference type="NCBI Taxonomy" id="1070528"/>
    <lineage>
        <taxon>unclassified sequences</taxon>
        <taxon>metagenomes</taxon>
        <taxon>organismal metagenomes</taxon>
    </lineage>
</organism>